<dbReference type="RefSeq" id="WP_064454489.1">
    <property type="nucleotide sequence ID" value="NZ_CP015600.1"/>
</dbReference>
<evidence type="ECO:0000313" key="2">
    <source>
        <dbReference type="Proteomes" id="UP000077829"/>
    </source>
</evidence>
<reference evidence="1 2" key="1">
    <citation type="submission" date="2016-05" db="EMBL/GenBank/DDBJ databases">
        <title>Complete genome sequence of Pseudomonas antarctica PAMC 27494.</title>
        <authorList>
            <person name="Lee J."/>
        </authorList>
    </citation>
    <scope>NUCLEOTIDE SEQUENCE [LARGE SCALE GENOMIC DNA]</scope>
    <source>
        <strain evidence="1 2">PAMC 27494</strain>
    </source>
</reference>
<name>A0A172Z8T1_9PSED</name>
<organism evidence="1 2">
    <name type="scientific">Pseudomonas antarctica</name>
    <dbReference type="NCBI Taxonomy" id="219572"/>
    <lineage>
        <taxon>Bacteria</taxon>
        <taxon>Pseudomonadati</taxon>
        <taxon>Pseudomonadota</taxon>
        <taxon>Gammaproteobacteria</taxon>
        <taxon>Pseudomonadales</taxon>
        <taxon>Pseudomonadaceae</taxon>
        <taxon>Pseudomonas</taxon>
    </lineage>
</organism>
<dbReference type="PATRIC" id="fig|219572.3.peg.5572"/>
<dbReference type="EMBL" id="CP015600">
    <property type="protein sequence ID" value="ANF88758.1"/>
    <property type="molecule type" value="Genomic_DNA"/>
</dbReference>
<protein>
    <submittedName>
        <fullName evidence="1">Uncharacterized protein</fullName>
    </submittedName>
</protein>
<dbReference type="Proteomes" id="UP000077829">
    <property type="component" value="Chromosome"/>
</dbReference>
<gene>
    <name evidence="1" type="ORF">A7J50_5427</name>
</gene>
<evidence type="ECO:0000313" key="1">
    <source>
        <dbReference type="EMBL" id="ANF88758.1"/>
    </source>
</evidence>
<accession>A0A172Z8T1</accession>
<proteinExistence type="predicted"/>
<dbReference type="KEGG" id="panr:A7J50_5427"/>
<dbReference type="AlphaFoldDB" id="A0A172Z8T1"/>
<sequence length="159" mass="17276">MVTPQELPVMNIFTNVRNSINLTPLKKLGREPSNTLSINPSCGGLVVEIPFDRAKYTVGSVISITYNFWYLDGSGNGGLPLYSFEVTSTTLNNVSASNIYSVVLSDEILSFLRPGVRTELGYSVSVYKDPNDRFKSATSPVDAVAIYSSTPAPFDIVVP</sequence>